<dbReference type="AlphaFoldDB" id="L9JEX8"/>
<organism evidence="2 3">
    <name type="scientific">Tupaia chinensis</name>
    <name type="common">Chinese tree shrew</name>
    <name type="synonym">Tupaia belangeri chinensis</name>
    <dbReference type="NCBI Taxonomy" id="246437"/>
    <lineage>
        <taxon>Eukaryota</taxon>
        <taxon>Metazoa</taxon>
        <taxon>Chordata</taxon>
        <taxon>Craniata</taxon>
        <taxon>Vertebrata</taxon>
        <taxon>Euteleostomi</taxon>
        <taxon>Mammalia</taxon>
        <taxon>Eutheria</taxon>
        <taxon>Euarchontoglires</taxon>
        <taxon>Scandentia</taxon>
        <taxon>Tupaiidae</taxon>
        <taxon>Tupaia</taxon>
    </lineage>
</organism>
<dbReference type="EMBL" id="KB321017">
    <property type="protein sequence ID" value="ELW48918.1"/>
    <property type="molecule type" value="Genomic_DNA"/>
</dbReference>
<keyword evidence="3" id="KW-1185">Reference proteome</keyword>
<gene>
    <name evidence="2" type="ORF">TREES_T100014245</name>
</gene>
<reference evidence="3" key="2">
    <citation type="journal article" date="2013" name="Nat. Commun.">
        <title>Genome of the Chinese tree shrew.</title>
        <authorList>
            <person name="Fan Y."/>
            <person name="Huang Z.Y."/>
            <person name="Cao C.C."/>
            <person name="Chen C.S."/>
            <person name="Chen Y.X."/>
            <person name="Fan D.D."/>
            <person name="He J."/>
            <person name="Hou H.L."/>
            <person name="Hu L."/>
            <person name="Hu X.T."/>
            <person name="Jiang X.T."/>
            <person name="Lai R."/>
            <person name="Lang Y.S."/>
            <person name="Liang B."/>
            <person name="Liao S.G."/>
            <person name="Mu D."/>
            <person name="Ma Y.Y."/>
            <person name="Niu Y.Y."/>
            <person name="Sun X.Q."/>
            <person name="Xia J.Q."/>
            <person name="Xiao J."/>
            <person name="Xiong Z.Q."/>
            <person name="Xu L."/>
            <person name="Yang L."/>
            <person name="Zhang Y."/>
            <person name="Zhao W."/>
            <person name="Zhao X.D."/>
            <person name="Zheng Y.T."/>
            <person name="Zhou J.M."/>
            <person name="Zhu Y.B."/>
            <person name="Zhang G.J."/>
            <person name="Wang J."/>
            <person name="Yao Y.G."/>
        </authorList>
    </citation>
    <scope>NUCLEOTIDE SEQUENCE [LARGE SCALE GENOMIC DNA]</scope>
</reference>
<dbReference type="Proteomes" id="UP000011518">
    <property type="component" value="Unassembled WGS sequence"/>
</dbReference>
<dbReference type="InParanoid" id="L9JEX8"/>
<name>L9JEX8_TUPCH</name>
<evidence type="ECO:0000313" key="3">
    <source>
        <dbReference type="Proteomes" id="UP000011518"/>
    </source>
</evidence>
<reference evidence="3" key="1">
    <citation type="submission" date="2012-07" db="EMBL/GenBank/DDBJ databases">
        <title>Genome of the Chinese tree shrew, a rising model animal genetically related to primates.</title>
        <authorList>
            <person name="Zhang G."/>
            <person name="Fan Y."/>
            <person name="Yao Y."/>
            <person name="Huang Z."/>
        </authorList>
    </citation>
    <scope>NUCLEOTIDE SEQUENCE [LARGE SCALE GENOMIC DNA]</scope>
</reference>
<evidence type="ECO:0000256" key="1">
    <source>
        <dbReference type="SAM" id="MobiDB-lite"/>
    </source>
</evidence>
<sequence>MSTALHKTLDSEKEPQPPPRASRPLGMLFSATWIARVTITITIVITATSVTATTPSVSPPSPPPASLYHQCHGHHPISVTTIPTLTVTNSYDHVITITVIATVTGTTRSCT</sequence>
<feature type="region of interest" description="Disordered" evidence="1">
    <location>
        <begin position="1"/>
        <end position="23"/>
    </location>
</feature>
<protein>
    <submittedName>
        <fullName evidence="2">Uncharacterized protein</fullName>
    </submittedName>
</protein>
<evidence type="ECO:0000313" key="2">
    <source>
        <dbReference type="EMBL" id="ELW48918.1"/>
    </source>
</evidence>
<proteinExistence type="predicted"/>
<accession>L9JEX8</accession>